<dbReference type="HOGENOM" id="CLU_031653_0_0_1"/>
<dbReference type="Gene3D" id="1.20.1280.50">
    <property type="match status" value="1"/>
</dbReference>
<dbReference type="InParanoid" id="D8PXN2"/>
<dbReference type="AlphaFoldDB" id="D8PXN2"/>
<keyword evidence="2" id="KW-1185">Reference proteome</keyword>
<accession>D8PXN2</accession>
<dbReference type="KEGG" id="scm:SCHCO_02492281"/>
<dbReference type="EMBL" id="GL377304">
    <property type="protein sequence ID" value="EFI99106.1"/>
    <property type="molecule type" value="Genomic_DNA"/>
</dbReference>
<evidence type="ECO:0000313" key="2">
    <source>
        <dbReference type="Proteomes" id="UP000007431"/>
    </source>
</evidence>
<reference evidence="1 2" key="1">
    <citation type="journal article" date="2010" name="Nat. Biotechnol.">
        <title>Genome sequence of the model mushroom Schizophyllum commune.</title>
        <authorList>
            <person name="Ohm R.A."/>
            <person name="de Jong J.F."/>
            <person name="Lugones L.G."/>
            <person name="Aerts A."/>
            <person name="Kothe E."/>
            <person name="Stajich J.E."/>
            <person name="de Vries R.P."/>
            <person name="Record E."/>
            <person name="Levasseur A."/>
            <person name="Baker S.E."/>
            <person name="Bartholomew K.A."/>
            <person name="Coutinho P.M."/>
            <person name="Erdmann S."/>
            <person name="Fowler T.J."/>
            <person name="Gathman A.C."/>
            <person name="Lombard V."/>
            <person name="Henrissat B."/>
            <person name="Knabe N."/>
            <person name="Kuees U."/>
            <person name="Lilly W.W."/>
            <person name="Lindquist E."/>
            <person name="Lucas S."/>
            <person name="Magnuson J.K."/>
            <person name="Piumi F."/>
            <person name="Raudaskoski M."/>
            <person name="Salamov A."/>
            <person name="Schmutz J."/>
            <person name="Schwarze F.W.M.R."/>
            <person name="vanKuyk P.A."/>
            <person name="Horton J.S."/>
            <person name="Grigoriev I.V."/>
            <person name="Woesten H.A.B."/>
        </authorList>
    </citation>
    <scope>NUCLEOTIDE SEQUENCE [LARGE SCALE GENOMIC DNA]</scope>
    <source>
        <strain evidence="2">H4-8 / FGSC 9210</strain>
    </source>
</reference>
<evidence type="ECO:0000313" key="1">
    <source>
        <dbReference type="EMBL" id="EFI99106.1"/>
    </source>
</evidence>
<organism evidence="2">
    <name type="scientific">Schizophyllum commune (strain H4-8 / FGSC 9210)</name>
    <name type="common">Split gill fungus</name>
    <dbReference type="NCBI Taxonomy" id="578458"/>
    <lineage>
        <taxon>Eukaryota</taxon>
        <taxon>Fungi</taxon>
        <taxon>Dikarya</taxon>
        <taxon>Basidiomycota</taxon>
        <taxon>Agaricomycotina</taxon>
        <taxon>Agaricomycetes</taxon>
        <taxon>Agaricomycetidae</taxon>
        <taxon>Agaricales</taxon>
        <taxon>Schizophyllaceae</taxon>
        <taxon>Schizophyllum</taxon>
    </lineage>
</organism>
<dbReference type="Proteomes" id="UP000007431">
    <property type="component" value="Unassembled WGS sequence"/>
</dbReference>
<dbReference type="VEuPathDB" id="FungiDB:SCHCODRAFT_02492281"/>
<feature type="non-terminal residue" evidence="1">
    <location>
        <position position="470"/>
    </location>
</feature>
<name>D8PXN2_SCHCM</name>
<sequence>MSLADSRHAPGSDRSHAPLINDLPAELLSSIFEWYMFPGEPGFFGDYFPEVPLVVSHVCRLWRETALDLPFMWRRILVKTCQNEGRYLLAQMFLQRTKDQTIALCYSETGCKKDHRGKPCTAAIEFVIRNIGQLHSLILEDIEGETLSCLSKIPGDAASRLSCLVVTVDWRCQAFPPVTMQAALSPLYRAPSLRILDWGLHTLEKDILWGQLTRVETTISSIDVKDFLHILACGKVLQSVRVYLENPRQMDEAVQVSTARYAPVENVTIREMDLECDGPQDDLFRALRLPNLTRLALSPLSESDGMRVLFNDFQVFSDFLGRVRGGLQEFALDYAHDQLEDMVRIQIFGLPQMSTLLNLRIRETAGGAGDDFFKALTIDSRGSAPLLPRLTSLRTSACTTTDGVISRMLQSRHTHRYPLRNIFLGYPCGTAVPQPRDAAAYDTLSAMGWEIGIEELPMPFSWSDQESVWE</sequence>
<gene>
    <name evidence="1" type="ORF">SCHCODRAFT_107235</name>
</gene>
<dbReference type="OrthoDB" id="3217549at2759"/>
<protein>
    <submittedName>
        <fullName evidence="1">Uncharacterized protein</fullName>
    </submittedName>
</protein>
<dbReference type="RefSeq" id="XP_003034009.1">
    <property type="nucleotide sequence ID" value="XM_003033963.1"/>
</dbReference>
<dbReference type="GeneID" id="9586571"/>
<proteinExistence type="predicted"/>